<evidence type="ECO:0000313" key="1">
    <source>
        <dbReference type="EMBL" id="JAH35928.1"/>
    </source>
</evidence>
<protein>
    <submittedName>
        <fullName evidence="1">Uncharacterized protein</fullName>
    </submittedName>
</protein>
<proteinExistence type="predicted"/>
<name>A0A0E9S5X1_ANGAN</name>
<reference evidence="1" key="2">
    <citation type="journal article" date="2015" name="Fish Shellfish Immunol.">
        <title>Early steps in the European eel (Anguilla anguilla)-Vibrio vulnificus interaction in the gills: Role of the RtxA13 toxin.</title>
        <authorList>
            <person name="Callol A."/>
            <person name="Pajuelo D."/>
            <person name="Ebbesson L."/>
            <person name="Teles M."/>
            <person name="MacKenzie S."/>
            <person name="Amaro C."/>
        </authorList>
    </citation>
    <scope>NUCLEOTIDE SEQUENCE</scope>
</reference>
<reference evidence="1" key="1">
    <citation type="submission" date="2014-11" db="EMBL/GenBank/DDBJ databases">
        <authorList>
            <person name="Amaro Gonzalez C."/>
        </authorList>
    </citation>
    <scope>NUCLEOTIDE SEQUENCE</scope>
</reference>
<dbReference type="EMBL" id="GBXM01072649">
    <property type="protein sequence ID" value="JAH35928.1"/>
    <property type="molecule type" value="Transcribed_RNA"/>
</dbReference>
<organism evidence="1">
    <name type="scientific">Anguilla anguilla</name>
    <name type="common">European freshwater eel</name>
    <name type="synonym">Muraena anguilla</name>
    <dbReference type="NCBI Taxonomy" id="7936"/>
    <lineage>
        <taxon>Eukaryota</taxon>
        <taxon>Metazoa</taxon>
        <taxon>Chordata</taxon>
        <taxon>Craniata</taxon>
        <taxon>Vertebrata</taxon>
        <taxon>Euteleostomi</taxon>
        <taxon>Actinopterygii</taxon>
        <taxon>Neopterygii</taxon>
        <taxon>Teleostei</taxon>
        <taxon>Anguilliformes</taxon>
        <taxon>Anguillidae</taxon>
        <taxon>Anguilla</taxon>
    </lineage>
</organism>
<sequence length="35" mass="4151">MLGRLIIDIYRGIYVYAADYIQPCLATKLHRIRKL</sequence>
<dbReference type="AlphaFoldDB" id="A0A0E9S5X1"/>
<accession>A0A0E9S5X1</accession>